<dbReference type="PANTHER" id="PTHR43669">
    <property type="entry name" value="5-KETO-D-GLUCONATE 5-REDUCTASE"/>
    <property type="match status" value="1"/>
</dbReference>
<evidence type="ECO:0000256" key="2">
    <source>
        <dbReference type="ARBA" id="ARBA00023002"/>
    </source>
</evidence>
<dbReference type="Gene3D" id="3.40.50.720">
    <property type="entry name" value="NAD(P)-binding Rossmann-like Domain"/>
    <property type="match status" value="1"/>
</dbReference>
<keyword evidence="2" id="KW-0560">Oxidoreductase</keyword>
<evidence type="ECO:0000313" key="3">
    <source>
        <dbReference type="EMBL" id="RLK58521.1"/>
    </source>
</evidence>
<name>A0A421B296_9PSEU</name>
<comment type="caution">
    <text evidence="3">The sequence shown here is derived from an EMBL/GenBank/DDBJ whole genome shotgun (WGS) entry which is preliminary data.</text>
</comment>
<dbReference type="RefSeq" id="WP_121391245.1">
    <property type="nucleotide sequence ID" value="NZ_RCDD01000002.1"/>
</dbReference>
<dbReference type="InterPro" id="IPR002347">
    <property type="entry name" value="SDR_fam"/>
</dbReference>
<sequence length="249" mass="25917">MIDPTGRLAIVAGDAEDIGYAVTRELAAAGMVVAVLDDKADEVTALAEHLRAQGAQVHAFVTDFTSATTLSATAEEVLARFGAPRLLVHNSAVFRMVSVLDLDFADFRAECDSILQSAFVLSKAVWPAMVDARDGSIVYVSSGSATLGFADEAAYVAGKHGQEGLMKVLALEGKEFGIAVNSIGTGAPIDGPLAYTYSDALRAVMVPPAALAPAFAFLAGIDADFATGQRFNAYQVSEAIRVAREGVSA</sequence>
<dbReference type="PANTHER" id="PTHR43669:SF3">
    <property type="entry name" value="ALCOHOL DEHYDROGENASE, PUTATIVE (AFU_ORTHOLOGUE AFUA_3G03445)-RELATED"/>
    <property type="match status" value="1"/>
</dbReference>
<dbReference type="InterPro" id="IPR036291">
    <property type="entry name" value="NAD(P)-bd_dom_sf"/>
</dbReference>
<accession>A0A421B296</accession>
<dbReference type="AlphaFoldDB" id="A0A421B296"/>
<dbReference type="EMBL" id="RCDD01000002">
    <property type="protein sequence ID" value="RLK58521.1"/>
    <property type="molecule type" value="Genomic_DNA"/>
</dbReference>
<evidence type="ECO:0000313" key="4">
    <source>
        <dbReference type="Proteomes" id="UP000282454"/>
    </source>
</evidence>
<dbReference type="Proteomes" id="UP000282454">
    <property type="component" value="Unassembled WGS sequence"/>
</dbReference>
<proteinExistence type="inferred from homology"/>
<dbReference type="OrthoDB" id="9808187at2"/>
<evidence type="ECO:0000256" key="1">
    <source>
        <dbReference type="ARBA" id="ARBA00006484"/>
    </source>
</evidence>
<protein>
    <submittedName>
        <fullName evidence="3">3-oxoacyl-[acyl-carrier protein] reductase</fullName>
    </submittedName>
</protein>
<dbReference type="Pfam" id="PF00106">
    <property type="entry name" value="adh_short"/>
    <property type="match status" value="1"/>
</dbReference>
<dbReference type="SUPFAM" id="SSF51735">
    <property type="entry name" value="NAD(P)-binding Rossmann-fold domains"/>
    <property type="match status" value="1"/>
</dbReference>
<dbReference type="PRINTS" id="PR00081">
    <property type="entry name" value="GDHRDH"/>
</dbReference>
<dbReference type="GO" id="GO:0016491">
    <property type="term" value="F:oxidoreductase activity"/>
    <property type="evidence" value="ECO:0007669"/>
    <property type="project" value="UniProtKB-KW"/>
</dbReference>
<keyword evidence="4" id="KW-1185">Reference proteome</keyword>
<dbReference type="CDD" id="cd05233">
    <property type="entry name" value="SDR_c"/>
    <property type="match status" value="1"/>
</dbReference>
<comment type="similarity">
    <text evidence="1">Belongs to the short-chain dehydrogenases/reductases (SDR) family.</text>
</comment>
<organism evidence="3 4">
    <name type="scientific">Actinokineospora cianjurensis</name>
    <dbReference type="NCBI Taxonomy" id="585224"/>
    <lineage>
        <taxon>Bacteria</taxon>
        <taxon>Bacillati</taxon>
        <taxon>Actinomycetota</taxon>
        <taxon>Actinomycetes</taxon>
        <taxon>Pseudonocardiales</taxon>
        <taxon>Pseudonocardiaceae</taxon>
        <taxon>Actinokineospora</taxon>
    </lineage>
</organism>
<reference evidence="3 4" key="1">
    <citation type="submission" date="2018-10" db="EMBL/GenBank/DDBJ databases">
        <title>Genomic Encyclopedia of Archaeal and Bacterial Type Strains, Phase II (KMG-II): from individual species to whole genera.</title>
        <authorList>
            <person name="Goeker M."/>
        </authorList>
    </citation>
    <scope>NUCLEOTIDE SEQUENCE [LARGE SCALE GENOMIC DNA]</scope>
    <source>
        <strain evidence="3 4">DSM 45657</strain>
    </source>
</reference>
<gene>
    <name evidence="3" type="ORF">CLV68_2988</name>
</gene>